<dbReference type="PANTHER" id="PTHR35535:SF1">
    <property type="entry name" value="HEAT SHOCK PROTEIN HSLJ"/>
    <property type="match status" value="1"/>
</dbReference>
<dbReference type="Pfam" id="PF03724">
    <property type="entry name" value="META"/>
    <property type="match status" value="1"/>
</dbReference>
<dbReference type="AlphaFoldDB" id="A0A291PB16"/>
<evidence type="ECO:0000313" key="3">
    <source>
        <dbReference type="Proteomes" id="UP000219993"/>
    </source>
</evidence>
<dbReference type="KEGG" id="hbe:BEI_3075"/>
<dbReference type="InterPro" id="IPR053147">
    <property type="entry name" value="Hsp_HslJ-like"/>
</dbReference>
<organism evidence="2 3">
    <name type="scientific">Halomonas beimenensis</name>
    <dbReference type="NCBI Taxonomy" id="475662"/>
    <lineage>
        <taxon>Bacteria</taxon>
        <taxon>Pseudomonadati</taxon>
        <taxon>Pseudomonadota</taxon>
        <taxon>Gammaproteobacteria</taxon>
        <taxon>Oceanospirillales</taxon>
        <taxon>Halomonadaceae</taxon>
        <taxon>Halomonas</taxon>
    </lineage>
</organism>
<keyword evidence="3" id="KW-1185">Reference proteome</keyword>
<evidence type="ECO:0000313" key="2">
    <source>
        <dbReference type="EMBL" id="ATJ84062.1"/>
    </source>
</evidence>
<dbReference type="PANTHER" id="PTHR35535">
    <property type="entry name" value="HEAT SHOCK PROTEIN HSLJ"/>
    <property type="match status" value="1"/>
</dbReference>
<dbReference type="Gene3D" id="2.40.128.270">
    <property type="match status" value="1"/>
</dbReference>
<dbReference type="InterPro" id="IPR005184">
    <property type="entry name" value="DUF306_Meta_HslJ"/>
</dbReference>
<dbReference type="PROSITE" id="PS51257">
    <property type="entry name" value="PROKAR_LIPOPROTEIN"/>
    <property type="match status" value="1"/>
</dbReference>
<accession>A0A291PB16</accession>
<protein>
    <recommendedName>
        <fullName evidence="1">DUF306 domain-containing protein</fullName>
    </recommendedName>
</protein>
<dbReference type="InterPro" id="IPR038670">
    <property type="entry name" value="HslJ-like_sf"/>
</dbReference>
<name>A0A291PB16_9GAMM</name>
<dbReference type="InterPro" id="IPR007298">
    <property type="entry name" value="Cu-R_lipoprotein_NlpE"/>
</dbReference>
<sequence length="254" mass="28449">MKRIFDLSFFLLIALWLAGCAALERSPEPRAVLGQLPASFRGELPCADCPGIRYHLSLFPDGIYTLKATYLGEGERRRFHEQGRWAVDGAGRTLTLAGGDQGPRQWRIHDSASLEMLDLEGQAIVSALDYRLQRTEAFVTETLENTYWKLIELGGVPVEPVAREPHLIFQAEQGRLVGATGCNRLTGRYRREGQDLTLGPLASTRMACLDGMQVESRFLAMLERVVGFRVLADRLELYGAEGELLARFEVRHLT</sequence>
<dbReference type="Gene3D" id="2.40.128.640">
    <property type="match status" value="1"/>
</dbReference>
<dbReference type="Proteomes" id="UP000219993">
    <property type="component" value="Chromosome"/>
</dbReference>
<dbReference type="RefSeq" id="WP_097790307.1">
    <property type="nucleotide sequence ID" value="NZ_BAAADT010000037.1"/>
</dbReference>
<evidence type="ECO:0000259" key="1">
    <source>
        <dbReference type="Pfam" id="PF03724"/>
    </source>
</evidence>
<feature type="domain" description="DUF306" evidence="1">
    <location>
        <begin position="141"/>
        <end position="249"/>
    </location>
</feature>
<dbReference type="Pfam" id="PF04170">
    <property type="entry name" value="NlpE"/>
    <property type="match status" value="1"/>
</dbReference>
<dbReference type="OrthoDB" id="5348860at2"/>
<reference evidence="2 3" key="1">
    <citation type="journal article" date="2017" name="Sci. Rep.">
        <title>Revealing the Saline Adaptation Strategies of the Halophilic Bacterium Halomonas beimenensis through High-throughput Omics and Transposon Mutagenesis Approaches.</title>
        <authorList>
            <person name="Chen Y.H."/>
            <person name="Lin S.S."/>
            <person name="Shyu Y.T."/>
        </authorList>
    </citation>
    <scope>NUCLEOTIDE SEQUENCE [LARGE SCALE GENOMIC DNA]</scope>
    <source>
        <strain evidence="2 3">NTU-111</strain>
    </source>
</reference>
<gene>
    <name evidence="2" type="ORF">BEI_3075</name>
</gene>
<proteinExistence type="predicted"/>
<dbReference type="EMBL" id="CP021435">
    <property type="protein sequence ID" value="ATJ84062.1"/>
    <property type="molecule type" value="Genomic_DNA"/>
</dbReference>